<organism evidence="1 2">
    <name type="scientific">Pogona vitticeps</name>
    <name type="common">central bearded dragon</name>
    <dbReference type="NCBI Taxonomy" id="103695"/>
    <lineage>
        <taxon>Eukaryota</taxon>
        <taxon>Metazoa</taxon>
        <taxon>Chordata</taxon>
        <taxon>Craniata</taxon>
        <taxon>Vertebrata</taxon>
        <taxon>Euteleostomi</taxon>
        <taxon>Lepidosauria</taxon>
        <taxon>Squamata</taxon>
        <taxon>Bifurcata</taxon>
        <taxon>Unidentata</taxon>
        <taxon>Episquamata</taxon>
        <taxon>Toxicofera</taxon>
        <taxon>Iguania</taxon>
        <taxon>Acrodonta</taxon>
        <taxon>Agamidae</taxon>
        <taxon>Amphibolurinae</taxon>
        <taxon>Pogona</taxon>
    </lineage>
</organism>
<dbReference type="GeneID" id="110085770"/>
<proteinExistence type="predicted"/>
<evidence type="ECO:0000313" key="1">
    <source>
        <dbReference type="Proteomes" id="UP001652642"/>
    </source>
</evidence>
<reference evidence="2" key="1">
    <citation type="submission" date="2025-08" db="UniProtKB">
        <authorList>
            <consortium name="RefSeq"/>
        </authorList>
    </citation>
    <scope>IDENTIFICATION</scope>
</reference>
<gene>
    <name evidence="2" type="primary">SPMIP7</name>
</gene>
<sequence>MVSQVTAVQFSPPKHVHQPIDSLQKMHRKQHESLLKRMYMPFVRGPEDRHSFVSFCDKYSNAFLKTNPFLPPEDKKYPLAPHRDDVPIINPCSGSVSPGASAEADQQIPYRKIVESWGDGRDVQPQHGEPVPHYRTQTANRRPSLLLERGKQNQQWNSRAVPDVCLRARIGGWTSPVKVIPAPPKIKECFSPHTFVFSVDSDVKSNDPCSEPSRDERARKYMYTSPTQRSYEEFPWDKILPPKVSPPESTLEPKADSVSQCFAMKRYEPVAEISQVVGGLWDRFQRRSFTSPHKPINFVSPSSRTEHLPLYTGCVGAENVEDLDNPNVDVIIHSKVRRGKPHYTKTSYSPNTFGYTGKVHWSTTQPVNSNLPPTSPAIISRMYGQLAKHGQPTEFPHRGPLSQIVTCIEPQNAFNKKEKERVAV</sequence>
<dbReference type="KEGG" id="pvt:110085770"/>
<dbReference type="CTD" id="100130988"/>
<protein>
    <submittedName>
        <fullName evidence="2">Protein SPMIP7</fullName>
    </submittedName>
</protein>
<dbReference type="PANTHER" id="PTHR34759">
    <property type="entry name" value="SPERMATOGENESIS-ASSOCIATED PROTEIN 48"/>
    <property type="match status" value="1"/>
</dbReference>
<dbReference type="Proteomes" id="UP001652642">
    <property type="component" value="Chromosome 6"/>
</dbReference>
<dbReference type="Pfam" id="PF15073">
    <property type="entry name" value="SPATA48"/>
    <property type="match status" value="1"/>
</dbReference>
<dbReference type="RefSeq" id="XP_020661897.2">
    <property type="nucleotide sequence ID" value="XM_020806238.2"/>
</dbReference>
<name>A0A6J0UMF4_9SAUR</name>
<dbReference type="OrthoDB" id="5983862at2759"/>
<dbReference type="InParanoid" id="A0A6J0UMF4"/>
<evidence type="ECO:0000313" key="2">
    <source>
        <dbReference type="RefSeq" id="XP_020661897.2"/>
    </source>
</evidence>
<accession>A0A6J0UMF4</accession>
<dbReference type="AlphaFoldDB" id="A0A6J0UMF4"/>
<keyword evidence="1" id="KW-1185">Reference proteome</keyword>
<dbReference type="InterPro" id="IPR027867">
    <property type="entry name" value="SPATA48"/>
</dbReference>
<dbReference type="PANTHER" id="PTHR34759:SF1">
    <property type="entry name" value="SPERMATOGENESIS-ASSOCIATED PROTEIN 48"/>
    <property type="match status" value="1"/>
</dbReference>